<name>A0AAX4P858_9CHLO</name>
<keyword evidence="11" id="KW-1185">Reference proteome</keyword>
<dbReference type="Proteomes" id="UP001472866">
    <property type="component" value="Chromosome 05"/>
</dbReference>
<evidence type="ECO:0000313" key="11">
    <source>
        <dbReference type="Proteomes" id="UP001472866"/>
    </source>
</evidence>
<comment type="similarity">
    <text evidence="1">Belongs to the PI3/PI4-kinase family. Type II PI4K subfamily.</text>
</comment>
<dbReference type="InterPro" id="IPR029071">
    <property type="entry name" value="Ubiquitin-like_domsf"/>
</dbReference>
<accession>A0AAX4P858</accession>
<dbReference type="Gene3D" id="3.10.20.90">
    <property type="entry name" value="Phosphatidylinositol 3-kinase Catalytic Subunit, Chain A, domain 1"/>
    <property type="match status" value="3"/>
</dbReference>
<feature type="domain" description="PI3K/PI4K catalytic" evidence="9">
    <location>
        <begin position="330"/>
        <end position="631"/>
    </location>
</feature>
<dbReference type="SMART" id="SM00213">
    <property type="entry name" value="UBQ"/>
    <property type="match status" value="3"/>
</dbReference>
<dbReference type="SUPFAM" id="SSF54236">
    <property type="entry name" value="Ubiquitin-like"/>
    <property type="match status" value="3"/>
</dbReference>
<organism evidence="10 11">
    <name type="scientific">Chloropicon roscoffensis</name>
    <dbReference type="NCBI Taxonomy" id="1461544"/>
    <lineage>
        <taxon>Eukaryota</taxon>
        <taxon>Viridiplantae</taxon>
        <taxon>Chlorophyta</taxon>
        <taxon>Chloropicophyceae</taxon>
        <taxon>Chloropicales</taxon>
        <taxon>Chloropicaceae</taxon>
        <taxon>Chloropicon</taxon>
    </lineage>
</organism>
<feature type="domain" description="Ubiquitin-like" evidence="8">
    <location>
        <begin position="145"/>
        <end position="221"/>
    </location>
</feature>
<dbReference type="InterPro" id="IPR000626">
    <property type="entry name" value="Ubiquitin-like_dom"/>
</dbReference>
<dbReference type="InterPro" id="IPR000403">
    <property type="entry name" value="PI3/4_kinase_cat_dom"/>
</dbReference>
<dbReference type="PROSITE" id="PS50053">
    <property type="entry name" value="UBIQUITIN_2"/>
    <property type="match status" value="3"/>
</dbReference>
<feature type="region of interest" description="Disordered" evidence="7">
    <location>
        <begin position="361"/>
        <end position="402"/>
    </location>
</feature>
<dbReference type="InterPro" id="IPR044571">
    <property type="entry name" value="P4KG1-8"/>
</dbReference>
<evidence type="ECO:0000256" key="5">
    <source>
        <dbReference type="ARBA" id="ARBA00022777"/>
    </source>
</evidence>
<keyword evidence="4" id="KW-0547">Nucleotide-binding</keyword>
<dbReference type="Pfam" id="PF00454">
    <property type="entry name" value="PI3_PI4_kinase"/>
    <property type="match status" value="1"/>
</dbReference>
<dbReference type="GO" id="GO:0004430">
    <property type="term" value="F:1-phosphatidylinositol 4-kinase activity"/>
    <property type="evidence" value="ECO:0007669"/>
    <property type="project" value="UniProtKB-EC"/>
</dbReference>
<dbReference type="Pfam" id="PF00240">
    <property type="entry name" value="ubiquitin"/>
    <property type="match status" value="3"/>
</dbReference>
<dbReference type="AlphaFoldDB" id="A0AAX4P858"/>
<keyword evidence="3" id="KW-0808">Transferase</keyword>
<dbReference type="PANTHER" id="PTHR45800:SF4">
    <property type="entry name" value="PHOSPHATIDYLINOSITOL 4-KINASE GAMMA 3"/>
    <property type="match status" value="1"/>
</dbReference>
<protein>
    <recommendedName>
        <fullName evidence="2">1-phosphatidylinositol 4-kinase</fullName>
        <ecNumber evidence="2">2.7.1.67</ecNumber>
    </recommendedName>
</protein>
<gene>
    <name evidence="10" type="ORF">HKI87_05g39180</name>
</gene>
<feature type="domain" description="Ubiquitin-like" evidence="8">
    <location>
        <begin position="213"/>
        <end position="289"/>
    </location>
</feature>
<proteinExistence type="inferred from homology"/>
<evidence type="ECO:0000256" key="2">
    <source>
        <dbReference type="ARBA" id="ARBA00012169"/>
    </source>
</evidence>
<feature type="domain" description="Ubiquitin-like" evidence="8">
    <location>
        <begin position="55"/>
        <end position="114"/>
    </location>
</feature>
<sequence>MRPWKAEPAGASSSWADEAEALVEVSECSTSSVVALTASAADASVPGGSDDEIQVWISYETSDGAETNTTIFRMMPTETVADVKLRVQARKGWFASQQRLSFGDMELEDAKTIELVARAAGIMSPGTADEESQHVHLSVRLSDIMNVHIKTLEGETTLSTQPETTTVRELKEAVSLMNGHLPDHQDVFLEGRMLQDESKPLAEISPKSRSPIVHVLVKRTTKVKILPNSGNEFELSISAAETVESLKRRIELAEGIRAIEHRVVHNGRYLAETASLASYGVDEDSVLVLEPVGRSCSRLQGEDLELDGVDESLRNCVAMLQQAQAGFDVHMAPCLASAGTGGAYFLLGPRGEKVAVFKPEDEEPNAENNPRGFMSSPAVAIPGTSGASSASSSGEGLRKGTLPGEGASREFAAYILDHGNVAQVPPTAMVRLKQTSNKKFASVNDWQGTQGKRGSIQMFVPFDSDCEEMGISRFATREVHKIALLDIRLANTDRNGSNVLVRRHEDSGEYALVPIDHGYCLPGSLSDICFDWIYWPQANHPFDEELLAYIRDLDAERDLEKLELHGVRLRPECRLVFLACNALLKLGVSRGLTAYDIGAMMCRQTLQQSILEKMSHHSLKKLSKGRVQGTGKLQLHELEEHDLGDLYLKELEAQMRTYMDEVFGD</sequence>
<evidence type="ECO:0000256" key="1">
    <source>
        <dbReference type="ARBA" id="ARBA00008941"/>
    </source>
</evidence>
<evidence type="ECO:0000256" key="6">
    <source>
        <dbReference type="ARBA" id="ARBA00022840"/>
    </source>
</evidence>
<dbReference type="EMBL" id="CP151505">
    <property type="protein sequence ID" value="WZN62382.1"/>
    <property type="molecule type" value="Genomic_DNA"/>
</dbReference>
<evidence type="ECO:0000313" key="10">
    <source>
        <dbReference type="EMBL" id="WZN62382.1"/>
    </source>
</evidence>
<dbReference type="PROSITE" id="PS50290">
    <property type="entry name" value="PI3_4_KINASE_3"/>
    <property type="match status" value="1"/>
</dbReference>
<evidence type="ECO:0000256" key="7">
    <source>
        <dbReference type="SAM" id="MobiDB-lite"/>
    </source>
</evidence>
<feature type="compositionally biased region" description="Low complexity" evidence="7">
    <location>
        <begin position="385"/>
        <end position="394"/>
    </location>
</feature>
<dbReference type="PANTHER" id="PTHR45800">
    <property type="entry name" value="PHOSPHATIDYLINOSITOL 4-KINASE GAMMA"/>
    <property type="match status" value="1"/>
</dbReference>
<evidence type="ECO:0000256" key="3">
    <source>
        <dbReference type="ARBA" id="ARBA00022679"/>
    </source>
</evidence>
<evidence type="ECO:0000259" key="9">
    <source>
        <dbReference type="PROSITE" id="PS50290"/>
    </source>
</evidence>
<dbReference type="GO" id="GO:0005524">
    <property type="term" value="F:ATP binding"/>
    <property type="evidence" value="ECO:0007669"/>
    <property type="project" value="UniProtKB-KW"/>
</dbReference>
<reference evidence="10 11" key="1">
    <citation type="submission" date="2024-03" db="EMBL/GenBank/DDBJ databases">
        <title>Complete genome sequence of the green alga Chloropicon roscoffensis RCC1871.</title>
        <authorList>
            <person name="Lemieux C."/>
            <person name="Pombert J.-F."/>
            <person name="Otis C."/>
            <person name="Turmel M."/>
        </authorList>
    </citation>
    <scope>NUCLEOTIDE SEQUENCE [LARGE SCALE GENOMIC DNA]</scope>
    <source>
        <strain evidence="10 11">RCC1871</strain>
    </source>
</reference>
<dbReference type="CDD" id="cd17039">
    <property type="entry name" value="Ubl_ubiquitin_like"/>
    <property type="match status" value="3"/>
</dbReference>
<evidence type="ECO:0000256" key="4">
    <source>
        <dbReference type="ARBA" id="ARBA00022741"/>
    </source>
</evidence>
<dbReference type="EC" id="2.7.1.67" evidence="2"/>
<keyword evidence="5" id="KW-0418">Kinase</keyword>
<evidence type="ECO:0000259" key="8">
    <source>
        <dbReference type="PROSITE" id="PS50053"/>
    </source>
</evidence>
<keyword evidence="6" id="KW-0067">ATP-binding</keyword>